<dbReference type="AlphaFoldDB" id="A0A9W7EEU7"/>
<organism evidence="1 2">
    <name type="scientific">Triparma laevis f. inornata</name>
    <dbReference type="NCBI Taxonomy" id="1714386"/>
    <lineage>
        <taxon>Eukaryota</taxon>
        <taxon>Sar</taxon>
        <taxon>Stramenopiles</taxon>
        <taxon>Ochrophyta</taxon>
        <taxon>Bolidophyceae</taxon>
        <taxon>Parmales</taxon>
        <taxon>Triparmaceae</taxon>
        <taxon>Triparma</taxon>
    </lineage>
</organism>
<dbReference type="Proteomes" id="UP001162640">
    <property type="component" value="Unassembled WGS sequence"/>
</dbReference>
<dbReference type="EMBL" id="BLQM01000218">
    <property type="protein sequence ID" value="GMH76247.1"/>
    <property type="molecule type" value="Genomic_DNA"/>
</dbReference>
<evidence type="ECO:0000313" key="2">
    <source>
        <dbReference type="Proteomes" id="UP001162640"/>
    </source>
</evidence>
<comment type="caution">
    <text evidence="1">The sequence shown here is derived from an EMBL/GenBank/DDBJ whole genome shotgun (WGS) entry which is preliminary data.</text>
</comment>
<sequence length="122" mass="12930">MVMSRQDPSSGTRLVASSDLNGAARTRAMLDCCIAVPKCCSGPVFLACCLLQLDTRYGLEGQSNEAGYILKGHTFVKGQCKLRGLPDGAVIMFGDTNLGKRRDMVVALANYIGKVAAMPNSA</sequence>
<accession>A0A9W7EEU7</accession>
<gene>
    <name evidence="1" type="ORF">TL16_g07012</name>
</gene>
<protein>
    <submittedName>
        <fullName evidence="1">Uncharacterized protein</fullName>
    </submittedName>
</protein>
<evidence type="ECO:0000313" key="1">
    <source>
        <dbReference type="EMBL" id="GMH76247.1"/>
    </source>
</evidence>
<reference evidence="2" key="1">
    <citation type="journal article" date="2023" name="Commun. Biol.">
        <title>Genome analysis of Parmales, the sister group of diatoms, reveals the evolutionary specialization of diatoms from phago-mixotrophs to photoautotrophs.</title>
        <authorList>
            <person name="Ban H."/>
            <person name="Sato S."/>
            <person name="Yoshikawa S."/>
            <person name="Yamada K."/>
            <person name="Nakamura Y."/>
            <person name="Ichinomiya M."/>
            <person name="Sato N."/>
            <person name="Blanc-Mathieu R."/>
            <person name="Endo H."/>
            <person name="Kuwata A."/>
            <person name="Ogata H."/>
        </authorList>
    </citation>
    <scope>NUCLEOTIDE SEQUENCE [LARGE SCALE GENOMIC DNA]</scope>
</reference>
<name>A0A9W7EEU7_9STRA</name>
<proteinExistence type="predicted"/>